<sequence>MAIGGRKSVWYPRMADIPGIRFQGSPNVDRTRLPGARTRPRADGGYLSWPSPEGGSSSSSPVHRLAFGAAAPRDELELVRMTWEGLELPGTPSDYHFLLQGTATELWKNRQRYTHGLAALEQFCHLDLLLIEAAPEAVVLDENDPAHGFVHISTLGFLIGLLEREGALREALAVSRRARRFGEECWSEDLEAKVASLDEELA</sequence>
<dbReference type="EMBL" id="JACCBT010000001">
    <property type="protein sequence ID" value="NYE15522.1"/>
    <property type="molecule type" value="Genomic_DNA"/>
</dbReference>
<dbReference type="Proteomes" id="UP000591272">
    <property type="component" value="Unassembled WGS sequence"/>
</dbReference>
<accession>A0A7Y9GFE3</accession>
<keyword evidence="3" id="KW-1185">Reference proteome</keyword>
<organism evidence="2 3">
    <name type="scientific">Actinomadura citrea</name>
    <dbReference type="NCBI Taxonomy" id="46158"/>
    <lineage>
        <taxon>Bacteria</taxon>
        <taxon>Bacillati</taxon>
        <taxon>Actinomycetota</taxon>
        <taxon>Actinomycetes</taxon>
        <taxon>Streptosporangiales</taxon>
        <taxon>Thermomonosporaceae</taxon>
        <taxon>Actinomadura</taxon>
    </lineage>
</organism>
<gene>
    <name evidence="2" type="ORF">BJ999_005818</name>
</gene>
<comment type="caution">
    <text evidence="2">The sequence shown here is derived from an EMBL/GenBank/DDBJ whole genome shotgun (WGS) entry which is preliminary data.</text>
</comment>
<dbReference type="RefSeq" id="WP_179836202.1">
    <property type="nucleotide sequence ID" value="NZ_BMRD01000004.1"/>
</dbReference>
<feature type="region of interest" description="Disordered" evidence="1">
    <location>
        <begin position="22"/>
        <end position="62"/>
    </location>
</feature>
<feature type="compositionally biased region" description="Low complexity" evidence="1">
    <location>
        <begin position="48"/>
        <end position="61"/>
    </location>
</feature>
<dbReference type="AlphaFoldDB" id="A0A7Y9GFE3"/>
<evidence type="ECO:0000256" key="1">
    <source>
        <dbReference type="SAM" id="MobiDB-lite"/>
    </source>
</evidence>
<evidence type="ECO:0000313" key="3">
    <source>
        <dbReference type="Proteomes" id="UP000591272"/>
    </source>
</evidence>
<protein>
    <submittedName>
        <fullName evidence="2">Uncharacterized protein</fullName>
    </submittedName>
</protein>
<reference evidence="2 3" key="1">
    <citation type="submission" date="2020-07" db="EMBL/GenBank/DDBJ databases">
        <title>Sequencing the genomes of 1000 actinobacteria strains.</title>
        <authorList>
            <person name="Klenk H.-P."/>
        </authorList>
    </citation>
    <scope>NUCLEOTIDE SEQUENCE [LARGE SCALE GENOMIC DNA]</scope>
    <source>
        <strain evidence="2 3">DSM 43461</strain>
    </source>
</reference>
<evidence type="ECO:0000313" key="2">
    <source>
        <dbReference type="EMBL" id="NYE15522.1"/>
    </source>
</evidence>
<name>A0A7Y9GFE3_9ACTN</name>
<proteinExistence type="predicted"/>